<feature type="transmembrane region" description="Helical" evidence="4">
    <location>
        <begin position="83"/>
        <end position="101"/>
    </location>
</feature>
<evidence type="ECO:0000313" key="7">
    <source>
        <dbReference type="Proteomes" id="UP001568698"/>
    </source>
</evidence>
<dbReference type="Proteomes" id="UP001568698">
    <property type="component" value="Unassembled WGS sequence"/>
</dbReference>
<dbReference type="PROSITE" id="PS50850">
    <property type="entry name" value="MFS"/>
    <property type="match status" value="1"/>
</dbReference>
<evidence type="ECO:0000256" key="3">
    <source>
        <dbReference type="ARBA" id="ARBA00023136"/>
    </source>
</evidence>
<dbReference type="EMBL" id="JBGLYH010000058">
    <property type="protein sequence ID" value="MEZ7198234.1"/>
    <property type="molecule type" value="Genomic_DNA"/>
</dbReference>
<dbReference type="PANTHER" id="PTHR23537">
    <property type="match status" value="1"/>
</dbReference>
<dbReference type="Gene3D" id="1.20.1250.20">
    <property type="entry name" value="MFS general substrate transporter like domains"/>
    <property type="match status" value="1"/>
</dbReference>
<evidence type="ECO:0000313" key="6">
    <source>
        <dbReference type="EMBL" id="MEZ7198234.1"/>
    </source>
</evidence>
<name>A0ABV4K5I2_9BACT</name>
<reference evidence="6 7" key="1">
    <citation type="submission" date="2024-08" db="EMBL/GenBank/DDBJ databases">
        <title>Sulfate-reducing bacteria isolated from formation water of the oil field in Kazakhstan and description of Pseudodesulfovibrio sp.</title>
        <authorList>
            <person name="Bidzhieva S.K."/>
            <person name="Tourova T.P."/>
            <person name="Grouzdev D.S."/>
            <person name="Beletsky A.V."/>
            <person name="Sokolova D.S."/>
            <person name="Samigullina S.R."/>
            <person name="Poltaraus A.B."/>
            <person name="Avtukh A.N."/>
            <person name="Tereshina V.M."/>
            <person name="Zhaparov N.S."/>
            <person name="Mardanov A.V."/>
            <person name="Nazina T.N."/>
        </authorList>
    </citation>
    <scope>NUCLEOTIDE SEQUENCE [LARGE SCALE GENOMIC DNA]</scope>
    <source>
        <strain evidence="6 7">9FUS</strain>
    </source>
</reference>
<feature type="transmembrane region" description="Helical" evidence="4">
    <location>
        <begin position="52"/>
        <end position="71"/>
    </location>
</feature>
<keyword evidence="1 4" id="KW-0812">Transmembrane</keyword>
<gene>
    <name evidence="6" type="ORF">AB6M95_15885</name>
</gene>
<dbReference type="RefSeq" id="WP_371387727.1">
    <property type="nucleotide sequence ID" value="NZ_JBGLYH010000058.1"/>
</dbReference>
<feature type="transmembrane region" description="Helical" evidence="4">
    <location>
        <begin position="140"/>
        <end position="158"/>
    </location>
</feature>
<keyword evidence="2 4" id="KW-1133">Transmembrane helix</keyword>
<dbReference type="PANTHER" id="PTHR23537:SF1">
    <property type="entry name" value="SUGAR TRANSPORTER"/>
    <property type="match status" value="1"/>
</dbReference>
<comment type="caution">
    <text evidence="6">The sequence shown here is derived from an EMBL/GenBank/DDBJ whole genome shotgun (WGS) entry which is preliminary data.</text>
</comment>
<dbReference type="InterPro" id="IPR020846">
    <property type="entry name" value="MFS_dom"/>
</dbReference>
<feature type="domain" description="Major facilitator superfamily (MFS) profile" evidence="5">
    <location>
        <begin position="14"/>
        <end position="161"/>
    </location>
</feature>
<evidence type="ECO:0000256" key="4">
    <source>
        <dbReference type="SAM" id="Phobius"/>
    </source>
</evidence>
<proteinExistence type="predicted"/>
<keyword evidence="7" id="KW-1185">Reference proteome</keyword>
<dbReference type="SUPFAM" id="SSF103473">
    <property type="entry name" value="MFS general substrate transporter"/>
    <property type="match status" value="1"/>
</dbReference>
<accession>A0ABV4K5I2</accession>
<dbReference type="Pfam" id="PF07690">
    <property type="entry name" value="MFS_1"/>
    <property type="match status" value="1"/>
</dbReference>
<feature type="transmembrane region" description="Helical" evidence="4">
    <location>
        <begin position="107"/>
        <end position="128"/>
    </location>
</feature>
<organism evidence="6 7">
    <name type="scientific">Pseudodesulfovibrio karagichevae</name>
    <dbReference type="NCBI Taxonomy" id="3239305"/>
    <lineage>
        <taxon>Bacteria</taxon>
        <taxon>Pseudomonadati</taxon>
        <taxon>Thermodesulfobacteriota</taxon>
        <taxon>Desulfovibrionia</taxon>
        <taxon>Desulfovibrionales</taxon>
        <taxon>Desulfovibrionaceae</taxon>
    </lineage>
</organism>
<keyword evidence="3 4" id="KW-0472">Membrane</keyword>
<evidence type="ECO:0000259" key="5">
    <source>
        <dbReference type="PROSITE" id="PS50850"/>
    </source>
</evidence>
<sequence>MQDQATPSRHYGWTICIVGSAVVFACLGLGRFSLGMLLPSMGASLGLDYGRMGLISTGNFTGYMLAVLLAGTVTQSLGARRTIAAGLALVGLSMMCISRAAGFVPVLLLYFATGIGSGLANVPLMGLISHWFLRDTRGRAAGFMVSGNGVAIVFSGLSSPG</sequence>
<dbReference type="InterPro" id="IPR010645">
    <property type="entry name" value="MFS_4"/>
</dbReference>
<dbReference type="InterPro" id="IPR011701">
    <property type="entry name" value="MFS"/>
</dbReference>
<feature type="transmembrane region" description="Helical" evidence="4">
    <location>
        <begin position="12"/>
        <end position="32"/>
    </location>
</feature>
<evidence type="ECO:0000256" key="1">
    <source>
        <dbReference type="ARBA" id="ARBA00022692"/>
    </source>
</evidence>
<protein>
    <submittedName>
        <fullName evidence="6">MFS transporter</fullName>
    </submittedName>
</protein>
<dbReference type="InterPro" id="IPR036259">
    <property type="entry name" value="MFS_trans_sf"/>
</dbReference>
<evidence type="ECO:0000256" key="2">
    <source>
        <dbReference type="ARBA" id="ARBA00022989"/>
    </source>
</evidence>